<feature type="domain" description="RNase H type-1" evidence="1">
    <location>
        <begin position="187"/>
        <end position="284"/>
    </location>
</feature>
<dbReference type="AlphaFoldDB" id="A0A834TPT7"/>
<dbReference type="Pfam" id="PF13456">
    <property type="entry name" value="RVT_3"/>
    <property type="match status" value="1"/>
</dbReference>
<dbReference type="CDD" id="cd06222">
    <property type="entry name" value="RNase_H_like"/>
    <property type="match status" value="1"/>
</dbReference>
<proteinExistence type="predicted"/>
<dbReference type="PANTHER" id="PTHR47074:SF11">
    <property type="entry name" value="REVERSE TRANSCRIPTASE-LIKE PROTEIN"/>
    <property type="match status" value="1"/>
</dbReference>
<evidence type="ECO:0000259" key="1">
    <source>
        <dbReference type="Pfam" id="PF13456"/>
    </source>
</evidence>
<dbReference type="InterPro" id="IPR012337">
    <property type="entry name" value="RNaseH-like_sf"/>
</dbReference>
<dbReference type="PANTHER" id="PTHR47074">
    <property type="entry name" value="BNAC02G40300D PROTEIN"/>
    <property type="match status" value="1"/>
</dbReference>
<comment type="caution">
    <text evidence="2">The sequence shown here is derived from an EMBL/GenBank/DDBJ whole genome shotgun (WGS) entry which is preliminary data.</text>
</comment>
<dbReference type="GO" id="GO:0004523">
    <property type="term" value="F:RNA-DNA hybrid ribonuclease activity"/>
    <property type="evidence" value="ECO:0007669"/>
    <property type="project" value="InterPro"/>
</dbReference>
<accession>A0A834TPT7</accession>
<dbReference type="OrthoDB" id="1906820at2759"/>
<reference evidence="2" key="1">
    <citation type="submission" date="2020-09" db="EMBL/GenBank/DDBJ databases">
        <title>Genome-Enabled Discovery of Anthraquinone Biosynthesis in Senna tora.</title>
        <authorList>
            <person name="Kang S.-H."/>
            <person name="Pandey R.P."/>
            <person name="Lee C.-M."/>
            <person name="Sim J.-S."/>
            <person name="Jeong J.-T."/>
            <person name="Choi B.-S."/>
            <person name="Jung M."/>
            <person name="Ginzburg D."/>
            <person name="Zhao K."/>
            <person name="Won S.Y."/>
            <person name="Oh T.-J."/>
            <person name="Yu Y."/>
            <person name="Kim N.-H."/>
            <person name="Lee O.R."/>
            <person name="Lee T.-H."/>
            <person name="Bashyal P."/>
            <person name="Kim T.-S."/>
            <person name="Lee W.-H."/>
            <person name="Kawkins C."/>
            <person name="Kim C.-K."/>
            <person name="Kim J.S."/>
            <person name="Ahn B.O."/>
            <person name="Rhee S.Y."/>
            <person name="Sohng J.K."/>
        </authorList>
    </citation>
    <scope>NUCLEOTIDE SEQUENCE</scope>
    <source>
        <tissue evidence="2">Leaf</tissue>
    </source>
</reference>
<dbReference type="Gene3D" id="3.30.420.10">
    <property type="entry name" value="Ribonuclease H-like superfamily/Ribonuclease H"/>
    <property type="match status" value="1"/>
</dbReference>
<dbReference type="InterPro" id="IPR052929">
    <property type="entry name" value="RNase_H-like_EbsB-rel"/>
</dbReference>
<dbReference type="InterPro" id="IPR036397">
    <property type="entry name" value="RNaseH_sf"/>
</dbReference>
<dbReference type="GO" id="GO:0003676">
    <property type="term" value="F:nucleic acid binding"/>
    <property type="evidence" value="ECO:0007669"/>
    <property type="project" value="InterPro"/>
</dbReference>
<sequence length="306" mass="34505">MGSRVESKKTTYTSCHENVHCKQRKWGEPRNEKRMEALTELMRKLQVNEKGVEDMVIREDVIPMSISNLATVGVNMEEVDGNEGVKNKINGKRGKRSHVSLLEWMVVEWEEWGRDQRCAFAMALYFIWEARNGLKFGNEVPNLNNIWRKVERCWDECNVAAIGEIKDEVPPANVKWLKPKEPFIKLNVDVALECNGEGAVGGVFRDHEGMCVGAFSSKIPRMEDIAVMEAMGIRKGVEVAQAGGITHLVIESDAKLVVDMLHSSYRFDGNQEGTISITTACQKMLEEQKFDINVADKMIAIDCLLG</sequence>
<keyword evidence="3" id="KW-1185">Reference proteome</keyword>
<dbReference type="SUPFAM" id="SSF53098">
    <property type="entry name" value="Ribonuclease H-like"/>
    <property type="match status" value="1"/>
</dbReference>
<dbReference type="InterPro" id="IPR002156">
    <property type="entry name" value="RNaseH_domain"/>
</dbReference>
<dbReference type="Proteomes" id="UP000634136">
    <property type="component" value="Unassembled WGS sequence"/>
</dbReference>
<evidence type="ECO:0000313" key="3">
    <source>
        <dbReference type="Proteomes" id="UP000634136"/>
    </source>
</evidence>
<dbReference type="EMBL" id="JAAIUW010000007">
    <property type="protein sequence ID" value="KAF7824350.1"/>
    <property type="molecule type" value="Genomic_DNA"/>
</dbReference>
<name>A0A834TPT7_9FABA</name>
<protein>
    <submittedName>
        <fullName evidence="2">Ribonuclease H</fullName>
    </submittedName>
</protein>
<dbReference type="InterPro" id="IPR044730">
    <property type="entry name" value="RNase_H-like_dom_plant"/>
</dbReference>
<organism evidence="2 3">
    <name type="scientific">Senna tora</name>
    <dbReference type="NCBI Taxonomy" id="362788"/>
    <lineage>
        <taxon>Eukaryota</taxon>
        <taxon>Viridiplantae</taxon>
        <taxon>Streptophyta</taxon>
        <taxon>Embryophyta</taxon>
        <taxon>Tracheophyta</taxon>
        <taxon>Spermatophyta</taxon>
        <taxon>Magnoliopsida</taxon>
        <taxon>eudicotyledons</taxon>
        <taxon>Gunneridae</taxon>
        <taxon>Pentapetalae</taxon>
        <taxon>rosids</taxon>
        <taxon>fabids</taxon>
        <taxon>Fabales</taxon>
        <taxon>Fabaceae</taxon>
        <taxon>Caesalpinioideae</taxon>
        <taxon>Cassia clade</taxon>
        <taxon>Senna</taxon>
    </lineage>
</organism>
<gene>
    <name evidence="2" type="ORF">G2W53_022494</name>
</gene>
<evidence type="ECO:0000313" key="2">
    <source>
        <dbReference type="EMBL" id="KAF7824350.1"/>
    </source>
</evidence>